<keyword evidence="2" id="KW-0346">Stress response</keyword>
<dbReference type="HOGENOM" id="CLU_070319_1_0_1"/>
<dbReference type="GO" id="GO:0019243">
    <property type="term" value="P:methylglyoxal catabolic process to D-lactate via S-lactoyl-glutathione"/>
    <property type="evidence" value="ECO:0007669"/>
    <property type="project" value="TreeGrafter"/>
</dbReference>
<dbReference type="InParanoid" id="A5DN06"/>
<dbReference type="GeneID" id="5124762"/>
<feature type="domain" description="DJ-1/PfpI" evidence="6">
    <location>
        <begin position="70"/>
        <end position="273"/>
    </location>
</feature>
<dbReference type="MEROPS" id="C56.004"/>
<dbReference type="KEGG" id="pgu:PGUG_04657"/>
<comment type="similarity">
    <text evidence="4">Belongs to the peptidase C56 family. HSP31-like subfamily.</text>
</comment>
<organism evidence="7 8">
    <name type="scientific">Meyerozyma guilliermondii (strain ATCC 6260 / CBS 566 / DSM 6381 / JCM 1539 / NBRC 10279 / NRRL Y-324)</name>
    <name type="common">Yeast</name>
    <name type="synonym">Candida guilliermondii</name>
    <dbReference type="NCBI Taxonomy" id="294746"/>
    <lineage>
        <taxon>Eukaryota</taxon>
        <taxon>Fungi</taxon>
        <taxon>Dikarya</taxon>
        <taxon>Ascomycota</taxon>
        <taxon>Saccharomycotina</taxon>
        <taxon>Pichiomycetes</taxon>
        <taxon>Debaryomycetaceae</taxon>
        <taxon>Meyerozyma</taxon>
    </lineage>
</organism>
<dbReference type="OMA" id="LHPFEVF"/>
<dbReference type="InterPro" id="IPR050325">
    <property type="entry name" value="Prot/Nucl_acid_deglycase"/>
</dbReference>
<evidence type="ECO:0000259" key="6">
    <source>
        <dbReference type="Pfam" id="PF01965"/>
    </source>
</evidence>
<dbReference type="InterPro" id="IPR029062">
    <property type="entry name" value="Class_I_gatase-like"/>
</dbReference>
<dbReference type="GO" id="GO:0005737">
    <property type="term" value="C:cytoplasm"/>
    <property type="evidence" value="ECO:0007669"/>
    <property type="project" value="TreeGrafter"/>
</dbReference>
<dbReference type="OrthoDB" id="543156at2759"/>
<evidence type="ECO:0000313" key="8">
    <source>
        <dbReference type="Proteomes" id="UP000001997"/>
    </source>
</evidence>
<dbReference type="Pfam" id="PF01965">
    <property type="entry name" value="DJ-1_PfpI"/>
    <property type="match status" value="1"/>
</dbReference>
<proteinExistence type="inferred from homology"/>
<evidence type="ECO:0000313" key="7">
    <source>
        <dbReference type="EMBL" id="EDK40559.2"/>
    </source>
</evidence>
<evidence type="ECO:0000256" key="3">
    <source>
        <dbReference type="ARBA" id="ARBA00023239"/>
    </source>
</evidence>
<dbReference type="GO" id="GO:0019172">
    <property type="term" value="F:glyoxalase III activity"/>
    <property type="evidence" value="ECO:0007669"/>
    <property type="project" value="UniProtKB-EC"/>
</dbReference>
<dbReference type="STRING" id="294746.A5DN06"/>
<evidence type="ECO:0000256" key="4">
    <source>
        <dbReference type="ARBA" id="ARBA00038493"/>
    </source>
</evidence>
<evidence type="ECO:0000256" key="5">
    <source>
        <dbReference type="ARBA" id="ARBA00048082"/>
    </source>
</evidence>
<reference evidence="7 8" key="1">
    <citation type="journal article" date="2009" name="Nature">
        <title>Evolution of pathogenicity and sexual reproduction in eight Candida genomes.</title>
        <authorList>
            <person name="Butler G."/>
            <person name="Rasmussen M.D."/>
            <person name="Lin M.F."/>
            <person name="Santos M.A."/>
            <person name="Sakthikumar S."/>
            <person name="Munro C.A."/>
            <person name="Rheinbay E."/>
            <person name="Grabherr M."/>
            <person name="Forche A."/>
            <person name="Reedy J.L."/>
            <person name="Agrafioti I."/>
            <person name="Arnaud M.B."/>
            <person name="Bates S."/>
            <person name="Brown A.J."/>
            <person name="Brunke S."/>
            <person name="Costanzo M.C."/>
            <person name="Fitzpatrick D.A."/>
            <person name="de Groot P.W."/>
            <person name="Harris D."/>
            <person name="Hoyer L.L."/>
            <person name="Hube B."/>
            <person name="Klis F.M."/>
            <person name="Kodira C."/>
            <person name="Lennard N."/>
            <person name="Logue M.E."/>
            <person name="Martin R."/>
            <person name="Neiman A.M."/>
            <person name="Nikolaou E."/>
            <person name="Quail M.A."/>
            <person name="Quinn J."/>
            <person name="Santos M.C."/>
            <person name="Schmitzberger F.F."/>
            <person name="Sherlock G."/>
            <person name="Shah P."/>
            <person name="Silverstein K.A."/>
            <person name="Skrzypek M.S."/>
            <person name="Soll D."/>
            <person name="Staggs R."/>
            <person name="Stansfield I."/>
            <person name="Stumpf M.P."/>
            <person name="Sudbery P.E."/>
            <person name="Srikantha T."/>
            <person name="Zeng Q."/>
            <person name="Berman J."/>
            <person name="Berriman M."/>
            <person name="Heitman J."/>
            <person name="Gow N.A."/>
            <person name="Lorenz M.C."/>
            <person name="Birren B.W."/>
            <person name="Kellis M."/>
            <person name="Cuomo C.A."/>
        </authorList>
    </citation>
    <scope>NUCLEOTIDE SEQUENCE [LARGE SCALE GENOMIC DNA]</scope>
    <source>
        <strain evidence="8">ATCC 6260 / CBS 566 / DSM 6381 / JCM 1539 / NBRC 10279 / NRRL Y-324</strain>
    </source>
</reference>
<dbReference type="RefSeq" id="XP_001482702.2">
    <property type="nucleotide sequence ID" value="XM_001482652.1"/>
</dbReference>
<dbReference type="EMBL" id="CH408160">
    <property type="protein sequence ID" value="EDK40559.2"/>
    <property type="molecule type" value="Genomic_DNA"/>
</dbReference>
<comment type="catalytic activity">
    <reaction evidence="5">
        <text>methylglyoxal + H2O = (R)-lactate + H(+)</text>
        <dbReference type="Rhea" id="RHEA:27754"/>
        <dbReference type="ChEBI" id="CHEBI:15377"/>
        <dbReference type="ChEBI" id="CHEBI:15378"/>
        <dbReference type="ChEBI" id="CHEBI:16004"/>
        <dbReference type="ChEBI" id="CHEBI:17158"/>
        <dbReference type="EC" id="4.2.1.130"/>
    </reaction>
</comment>
<dbReference type="SUPFAM" id="SSF52317">
    <property type="entry name" value="Class I glutamine amidotransferase-like"/>
    <property type="match status" value="1"/>
</dbReference>
<keyword evidence="8" id="KW-1185">Reference proteome</keyword>
<dbReference type="FunCoup" id="A5DN06">
    <property type="interactions" value="92"/>
</dbReference>
<protein>
    <recommendedName>
        <fullName evidence="1">D-lactate dehydratase</fullName>
        <ecNumber evidence="1">4.2.1.130</ecNumber>
    </recommendedName>
</protein>
<dbReference type="EC" id="4.2.1.130" evidence="1"/>
<dbReference type="CDD" id="cd03147">
    <property type="entry name" value="GATase1_Ydr533c_like"/>
    <property type="match status" value="1"/>
</dbReference>
<sequence length="287" mass="31036">MAVSSNVRVKSCTIAHSAARANVCKIASGYIYKEPYPICSSFKMVKALIAVTSYNDVFYEDGAKTGLFLTEALHPFEVFRAQGYDVDFVSENGTFGYDEHSLSPDFLDGDDKNIHLNAHSEFNIGLKNIKKPSQVDASEYSIFFASAGHGTLFDYPKASGLQELAQKIYAKGGVVAAVCHGPAIFANLIDTSSGRPIVEGKTVTGFTDKGEEQMQVDKIMKSKNLESVEELYKRLGAKYSAPNGPWDDHSVVDGRVVTGVNPQSANSTAKKAVQVLSEVKGIDKVTG</sequence>
<dbReference type="AlphaFoldDB" id="A5DN06"/>
<accession>A5DN06</accession>
<evidence type="ECO:0000256" key="1">
    <source>
        <dbReference type="ARBA" id="ARBA00013134"/>
    </source>
</evidence>
<evidence type="ECO:0000256" key="2">
    <source>
        <dbReference type="ARBA" id="ARBA00023016"/>
    </source>
</evidence>
<dbReference type="Gene3D" id="3.40.50.880">
    <property type="match status" value="1"/>
</dbReference>
<dbReference type="FunFam" id="3.40.50.880:FF:000051">
    <property type="entry name" value="Glutathione-independent glyoxalase HSP31"/>
    <property type="match status" value="1"/>
</dbReference>
<dbReference type="eggNOG" id="ENOG502RZ3Y">
    <property type="taxonomic scope" value="Eukaryota"/>
</dbReference>
<gene>
    <name evidence="7" type="ORF">PGUG_04657</name>
</gene>
<dbReference type="PANTHER" id="PTHR48094">
    <property type="entry name" value="PROTEIN/NUCLEIC ACID DEGLYCASE DJ-1-RELATED"/>
    <property type="match status" value="1"/>
</dbReference>
<dbReference type="PANTHER" id="PTHR48094:SF11">
    <property type="entry name" value="GLUTATHIONE-INDEPENDENT GLYOXALASE HSP31-RELATED"/>
    <property type="match status" value="1"/>
</dbReference>
<keyword evidence="3" id="KW-0456">Lyase</keyword>
<name>A5DN06_PICGU</name>
<dbReference type="InterPro" id="IPR002818">
    <property type="entry name" value="DJ-1/PfpI"/>
</dbReference>
<dbReference type="Proteomes" id="UP000001997">
    <property type="component" value="Unassembled WGS sequence"/>
</dbReference>